<evidence type="ECO:0000256" key="1">
    <source>
        <dbReference type="SAM" id="MobiDB-lite"/>
    </source>
</evidence>
<keyword evidence="2" id="KW-0732">Signal</keyword>
<organism evidence="3 4">
    <name type="scientific">Blyttiomyces helicus</name>
    <dbReference type="NCBI Taxonomy" id="388810"/>
    <lineage>
        <taxon>Eukaryota</taxon>
        <taxon>Fungi</taxon>
        <taxon>Fungi incertae sedis</taxon>
        <taxon>Chytridiomycota</taxon>
        <taxon>Chytridiomycota incertae sedis</taxon>
        <taxon>Chytridiomycetes</taxon>
        <taxon>Chytridiomycetes incertae sedis</taxon>
        <taxon>Blyttiomyces</taxon>
    </lineage>
</organism>
<accession>A0A4P9WFP6</accession>
<feature type="signal peptide" evidence="2">
    <location>
        <begin position="1"/>
        <end position="16"/>
    </location>
</feature>
<evidence type="ECO:0000256" key="2">
    <source>
        <dbReference type="SAM" id="SignalP"/>
    </source>
</evidence>
<keyword evidence="4" id="KW-1185">Reference proteome</keyword>
<proteinExistence type="predicted"/>
<feature type="chain" id="PRO_5020885158" evidence="2">
    <location>
        <begin position="17"/>
        <end position="231"/>
    </location>
</feature>
<dbReference type="Proteomes" id="UP000269721">
    <property type="component" value="Unassembled WGS sequence"/>
</dbReference>
<dbReference type="EMBL" id="KZ996199">
    <property type="protein sequence ID" value="RKO89256.1"/>
    <property type="molecule type" value="Genomic_DNA"/>
</dbReference>
<protein>
    <submittedName>
        <fullName evidence="3">Uncharacterized protein</fullName>
    </submittedName>
</protein>
<feature type="compositionally biased region" description="Polar residues" evidence="1">
    <location>
        <begin position="86"/>
        <end position="96"/>
    </location>
</feature>
<name>A0A4P9WFP6_9FUNG</name>
<evidence type="ECO:0000313" key="4">
    <source>
        <dbReference type="Proteomes" id="UP000269721"/>
    </source>
</evidence>
<evidence type="ECO:0000313" key="3">
    <source>
        <dbReference type="EMBL" id="RKO89256.1"/>
    </source>
</evidence>
<sequence>MEFILASALVLTSSLAHGVANNELNGLYHAPDLHQHHAAGYLDLMCERQLLPRLVRGAVASITPVQGSVTTAGAKPKAAPTAANYPPSQNNPSRNTPAQNNQNIPPHQPQNMLALPLHHGNILPNQREATDPTPLNIEKVLTVITHLGSGVEHLVKGRSAGPRPSPRQACCHWLFSDVVAGRDENAKYYSTAIFELSFCNTFMTDNTIRALKSHRARPVVRKLGQASSRDP</sequence>
<feature type="compositionally biased region" description="Low complexity" evidence="1">
    <location>
        <begin position="70"/>
        <end position="83"/>
    </location>
</feature>
<gene>
    <name evidence="3" type="ORF">BDK51DRAFT_37862</name>
</gene>
<dbReference type="AlphaFoldDB" id="A0A4P9WFP6"/>
<feature type="compositionally biased region" description="Low complexity" evidence="1">
    <location>
        <begin position="97"/>
        <end position="111"/>
    </location>
</feature>
<reference evidence="4" key="1">
    <citation type="journal article" date="2018" name="Nat. Microbiol.">
        <title>Leveraging single-cell genomics to expand the fungal tree of life.</title>
        <authorList>
            <person name="Ahrendt S.R."/>
            <person name="Quandt C.A."/>
            <person name="Ciobanu D."/>
            <person name="Clum A."/>
            <person name="Salamov A."/>
            <person name="Andreopoulos B."/>
            <person name="Cheng J.F."/>
            <person name="Woyke T."/>
            <person name="Pelin A."/>
            <person name="Henrissat B."/>
            <person name="Reynolds N.K."/>
            <person name="Benny G.L."/>
            <person name="Smith M.E."/>
            <person name="James T.Y."/>
            <person name="Grigoriev I.V."/>
        </authorList>
    </citation>
    <scope>NUCLEOTIDE SEQUENCE [LARGE SCALE GENOMIC DNA]</scope>
</reference>
<feature type="region of interest" description="Disordered" evidence="1">
    <location>
        <begin position="69"/>
        <end position="112"/>
    </location>
</feature>